<proteinExistence type="predicted"/>
<protein>
    <submittedName>
        <fullName evidence="1">Uncharacterized protein</fullName>
    </submittedName>
</protein>
<evidence type="ECO:0000313" key="1">
    <source>
        <dbReference type="EMBL" id="JAV86988.1"/>
    </source>
</evidence>
<name>A0A1Y1MPJ8_PHOPY</name>
<sequence length="120" mass="14125">MNAILHGALYPPVVLQHLAEYWPMYDESNDSCTLMDFLTLKIWPQYLVHLQFCVPLLVAPCISLSRSSRKTCDEVSLENEVPCIFELSHDNHERSIRLCFRFHKFDYKVSFMIFNIRGLQ</sequence>
<reference evidence="1" key="1">
    <citation type="journal article" date="2016" name="Sci. Rep.">
        <title>Molecular characterization of firefly nuptial gifts: a multi-omics approach sheds light on postcopulatory sexual selection.</title>
        <authorList>
            <person name="Al-Wathiqui N."/>
            <person name="Fallon T.R."/>
            <person name="South A."/>
            <person name="Weng J.K."/>
            <person name="Lewis S.M."/>
        </authorList>
    </citation>
    <scope>NUCLEOTIDE SEQUENCE</scope>
</reference>
<dbReference type="AlphaFoldDB" id="A0A1Y1MPJ8"/>
<accession>A0A1Y1MPJ8</accession>
<dbReference type="EMBL" id="GEZM01026592">
    <property type="protein sequence ID" value="JAV86988.1"/>
    <property type="molecule type" value="Transcribed_RNA"/>
</dbReference>
<organism evidence="1">
    <name type="scientific">Photinus pyralis</name>
    <name type="common">Common eastern firefly</name>
    <name type="synonym">Lampyris pyralis</name>
    <dbReference type="NCBI Taxonomy" id="7054"/>
    <lineage>
        <taxon>Eukaryota</taxon>
        <taxon>Metazoa</taxon>
        <taxon>Ecdysozoa</taxon>
        <taxon>Arthropoda</taxon>
        <taxon>Hexapoda</taxon>
        <taxon>Insecta</taxon>
        <taxon>Pterygota</taxon>
        <taxon>Neoptera</taxon>
        <taxon>Endopterygota</taxon>
        <taxon>Coleoptera</taxon>
        <taxon>Polyphaga</taxon>
        <taxon>Elateriformia</taxon>
        <taxon>Elateroidea</taxon>
        <taxon>Lampyridae</taxon>
        <taxon>Lampyrinae</taxon>
        <taxon>Photinus</taxon>
    </lineage>
</organism>